<name>A0A8U0WIG2_9MUSC</name>
<reference evidence="4" key="1">
    <citation type="submission" date="2025-08" db="UniProtKB">
        <authorList>
            <consortium name="RefSeq"/>
        </authorList>
    </citation>
    <scope>IDENTIFICATION</scope>
    <source>
        <tissue evidence="4">Whole body pupa</tissue>
    </source>
</reference>
<feature type="signal peptide" evidence="2">
    <location>
        <begin position="1"/>
        <end position="22"/>
    </location>
</feature>
<dbReference type="GeneID" id="119634783"/>
<evidence type="ECO:0000256" key="1">
    <source>
        <dbReference type="SAM" id="Phobius"/>
    </source>
</evidence>
<keyword evidence="1" id="KW-0812">Transmembrane</keyword>
<evidence type="ECO:0000313" key="3">
    <source>
        <dbReference type="Proteomes" id="UP000092443"/>
    </source>
</evidence>
<evidence type="ECO:0000256" key="2">
    <source>
        <dbReference type="SAM" id="SignalP"/>
    </source>
</evidence>
<feature type="chain" id="PRO_5035765227" evidence="2">
    <location>
        <begin position="23"/>
        <end position="499"/>
    </location>
</feature>
<dbReference type="RefSeq" id="XP_037885081.1">
    <property type="nucleotide sequence ID" value="XM_038029153.1"/>
</dbReference>
<protein>
    <submittedName>
        <fullName evidence="4">Uncharacterized protein LOC119634783 isoform X2</fullName>
    </submittedName>
</protein>
<organism evidence="3 4">
    <name type="scientific">Glossina fuscipes</name>
    <dbReference type="NCBI Taxonomy" id="7396"/>
    <lineage>
        <taxon>Eukaryota</taxon>
        <taxon>Metazoa</taxon>
        <taxon>Ecdysozoa</taxon>
        <taxon>Arthropoda</taxon>
        <taxon>Hexapoda</taxon>
        <taxon>Insecta</taxon>
        <taxon>Pterygota</taxon>
        <taxon>Neoptera</taxon>
        <taxon>Endopterygota</taxon>
        <taxon>Diptera</taxon>
        <taxon>Brachycera</taxon>
        <taxon>Muscomorpha</taxon>
        <taxon>Hippoboscoidea</taxon>
        <taxon>Glossinidae</taxon>
        <taxon>Glossina</taxon>
    </lineage>
</organism>
<dbReference type="AlphaFoldDB" id="A0A8U0WIG2"/>
<gene>
    <name evidence="4" type="primary">LOC119634783</name>
</gene>
<sequence length="499" mass="58094">MRERGLSYMILLILISVWWVLADTTDNEDPDWTASNDNGNWVGHDAWSKKGMSDHSSCTNNNAKSSTSNSDDIACLLYFKKLIALVFARQQFTYNSLLKHYERGMHIRIGQSQLELLEKSKDCRDLDKIITQLFEKNYISSYCGRQFETNECSYFRKLIIKSFRDLGVILKNFEVRFLLIFLLIMICGWFVSRRWKVGYFCLIFAGIFLYGFLHTYLECNREIEVNNALEYMERQQKRMGANSWMTWVKSWFISQDYAYEERVENLKKSSQLNLSFCRPDHVLVRYINDLFMKYIEGLLDKSVLSLRTLLKVMPFPYNLLVAPMFLYVLVYLLKLTFKYILSPSVSKSLSGSNQTSNQIQQDRISDAVSGVQEIRELIETVDEIEEENYANTSMSSTQNNAQIRSEHKSLNNIVAIPNEQIRSEDKSLNNIVAIPNDQQTENINQITADTEAHLEEENITENPVCNLAALDNNNKNENERRKKMPENVEATVTLKDEFD</sequence>
<evidence type="ECO:0000313" key="4">
    <source>
        <dbReference type="RefSeq" id="XP_037885081.1"/>
    </source>
</evidence>
<feature type="transmembrane region" description="Helical" evidence="1">
    <location>
        <begin position="198"/>
        <end position="217"/>
    </location>
</feature>
<feature type="transmembrane region" description="Helical" evidence="1">
    <location>
        <begin position="315"/>
        <end position="333"/>
    </location>
</feature>
<keyword evidence="3" id="KW-1185">Reference proteome</keyword>
<keyword evidence="1" id="KW-0472">Membrane</keyword>
<dbReference type="Proteomes" id="UP000092443">
    <property type="component" value="Unplaced"/>
</dbReference>
<proteinExistence type="predicted"/>
<keyword evidence="1" id="KW-1133">Transmembrane helix</keyword>
<accession>A0A8U0WIG2</accession>
<feature type="transmembrane region" description="Helical" evidence="1">
    <location>
        <begin position="173"/>
        <end position="191"/>
    </location>
</feature>
<keyword evidence="2" id="KW-0732">Signal</keyword>